<reference evidence="1" key="2">
    <citation type="journal article" date="2023" name="IMA Fungus">
        <title>Comparative genomic study of the Penicillium genus elucidates a diverse pangenome and 15 lateral gene transfer events.</title>
        <authorList>
            <person name="Petersen C."/>
            <person name="Sorensen T."/>
            <person name="Nielsen M.R."/>
            <person name="Sondergaard T.E."/>
            <person name="Sorensen J.L."/>
            <person name="Fitzpatrick D.A."/>
            <person name="Frisvad J.C."/>
            <person name="Nielsen K.L."/>
        </authorList>
    </citation>
    <scope>NUCLEOTIDE SEQUENCE</scope>
    <source>
        <strain evidence="1">IBT 30069</strain>
    </source>
</reference>
<reference evidence="1" key="1">
    <citation type="submission" date="2022-11" db="EMBL/GenBank/DDBJ databases">
        <authorList>
            <person name="Petersen C."/>
        </authorList>
    </citation>
    <scope>NUCLEOTIDE SEQUENCE</scope>
    <source>
        <strain evidence="1">IBT 30069</strain>
    </source>
</reference>
<dbReference type="Proteomes" id="UP001149165">
    <property type="component" value="Unassembled WGS sequence"/>
</dbReference>
<dbReference type="Gene3D" id="3.40.50.1820">
    <property type="entry name" value="alpha/beta hydrolase"/>
    <property type="match status" value="1"/>
</dbReference>
<gene>
    <name evidence="1" type="ORF">N7456_004931</name>
</gene>
<evidence type="ECO:0000313" key="2">
    <source>
        <dbReference type="Proteomes" id="UP001149165"/>
    </source>
</evidence>
<dbReference type="GO" id="GO:0017000">
    <property type="term" value="P:antibiotic biosynthetic process"/>
    <property type="evidence" value="ECO:0007669"/>
    <property type="project" value="UniProtKB-ARBA"/>
</dbReference>
<organism evidence="1 2">
    <name type="scientific">Penicillium angulare</name>
    <dbReference type="NCBI Taxonomy" id="116970"/>
    <lineage>
        <taxon>Eukaryota</taxon>
        <taxon>Fungi</taxon>
        <taxon>Dikarya</taxon>
        <taxon>Ascomycota</taxon>
        <taxon>Pezizomycotina</taxon>
        <taxon>Eurotiomycetes</taxon>
        <taxon>Eurotiomycetidae</taxon>
        <taxon>Eurotiales</taxon>
        <taxon>Aspergillaceae</taxon>
        <taxon>Penicillium</taxon>
    </lineage>
</organism>
<dbReference type="GO" id="GO:0072330">
    <property type="term" value="P:monocarboxylic acid biosynthetic process"/>
    <property type="evidence" value="ECO:0007669"/>
    <property type="project" value="UniProtKB-ARBA"/>
</dbReference>
<keyword evidence="2" id="KW-1185">Reference proteome</keyword>
<protein>
    <submittedName>
        <fullName evidence="1">Uncharacterized protein</fullName>
    </submittedName>
</protein>
<comment type="caution">
    <text evidence="1">The sequence shown here is derived from an EMBL/GenBank/DDBJ whole genome shotgun (WGS) entry which is preliminary data.</text>
</comment>
<dbReference type="AlphaFoldDB" id="A0A9W9KJN2"/>
<dbReference type="SUPFAM" id="SSF53474">
    <property type="entry name" value="alpha/beta-Hydrolases"/>
    <property type="match status" value="1"/>
</dbReference>
<dbReference type="InterPro" id="IPR029058">
    <property type="entry name" value="AB_hydrolase_fold"/>
</dbReference>
<name>A0A9W9KJN2_9EURO</name>
<sequence length="474" mass="51379">MPSWKSTILVALTSFDISASASSNVINQWPTQLTHTSLGNVSLPIPSLVTFGTGVIGGLFRPIADGDPAKARVALLVMHAEQDYTTFYPCRELPVRGYTTLCLNNAQSKTGLMNDLDFETMMTDVGVGVQYLQNQTDIDQVILWGHSGGGAMMAAYQNVAENGAFACNGTEKIYPCSSAMDGLPAADGVLLIDANYGLSTMTLLSTNPAITNESTSMDIDTQLSLYSPANGWTENGANYTTSFLMKFYAGVTARWNRMLDYAQERNQLIEAGTGDFSDDEGLVIPDANYIGFNNKIITQDVRFLSHTVEKWPLLHKDGSNTTQVVHTVRVAQAGLPSAVESFYNGALKTTITRFLSVFAIRVDSQSFRITADNIAGIDWASSQTAPIGSVPGISKPLLTMGNTGHYEYLNAEKIYLAATTSDKSIAFVEGAQHTIETCTACESYPGQYGDTIKTAFDYMDQWLSAPGRFISELN</sequence>
<accession>A0A9W9KJN2</accession>
<dbReference type="OrthoDB" id="5176563at2759"/>
<dbReference type="EMBL" id="JAPQKH010000003">
    <property type="protein sequence ID" value="KAJ5108256.1"/>
    <property type="molecule type" value="Genomic_DNA"/>
</dbReference>
<proteinExistence type="predicted"/>
<evidence type="ECO:0000313" key="1">
    <source>
        <dbReference type="EMBL" id="KAJ5108256.1"/>
    </source>
</evidence>